<keyword evidence="2" id="KW-0812">Transmembrane</keyword>
<reference evidence="3 4" key="1">
    <citation type="journal article" date="2020" name="ISME J.">
        <title>Comparative genomics reveals insights into cyanobacterial evolution and habitat adaptation.</title>
        <authorList>
            <person name="Chen M.Y."/>
            <person name="Teng W.K."/>
            <person name="Zhao L."/>
            <person name="Hu C.X."/>
            <person name="Zhou Y.K."/>
            <person name="Han B.P."/>
            <person name="Song L.R."/>
            <person name="Shu W.S."/>
        </authorList>
    </citation>
    <scope>NUCLEOTIDE SEQUENCE [LARGE SCALE GENOMIC DNA]</scope>
    <source>
        <strain evidence="3 4">FACHB-260</strain>
    </source>
</reference>
<evidence type="ECO:0000313" key="4">
    <source>
        <dbReference type="Proteomes" id="UP000607281"/>
    </source>
</evidence>
<keyword evidence="2" id="KW-0472">Membrane</keyword>
<evidence type="ECO:0000313" key="3">
    <source>
        <dbReference type="EMBL" id="MBD2344246.1"/>
    </source>
</evidence>
<gene>
    <name evidence="3" type="ORF">H6G18_08800</name>
</gene>
<name>A0ABR8CN88_9NOST</name>
<evidence type="ECO:0000256" key="2">
    <source>
        <dbReference type="SAM" id="Phobius"/>
    </source>
</evidence>
<feature type="region of interest" description="Disordered" evidence="1">
    <location>
        <begin position="1"/>
        <end position="43"/>
    </location>
</feature>
<protein>
    <submittedName>
        <fullName evidence="3">Chromosome segregation ATPase</fullName>
    </submittedName>
</protein>
<proteinExistence type="predicted"/>
<evidence type="ECO:0000256" key="1">
    <source>
        <dbReference type="SAM" id="MobiDB-lite"/>
    </source>
</evidence>
<dbReference type="Proteomes" id="UP000607281">
    <property type="component" value="Unassembled WGS sequence"/>
</dbReference>
<keyword evidence="2" id="KW-1133">Transmembrane helix</keyword>
<keyword evidence="4" id="KW-1185">Reference proteome</keyword>
<comment type="caution">
    <text evidence="3">The sequence shown here is derived from an EMBL/GenBank/DDBJ whole genome shotgun (WGS) entry which is preliminary data.</text>
</comment>
<organism evidence="3 4">
    <name type="scientific">Anabaena subtropica FACHB-260</name>
    <dbReference type="NCBI Taxonomy" id="2692884"/>
    <lineage>
        <taxon>Bacteria</taxon>
        <taxon>Bacillati</taxon>
        <taxon>Cyanobacteriota</taxon>
        <taxon>Cyanophyceae</taxon>
        <taxon>Nostocales</taxon>
        <taxon>Nostocaceae</taxon>
        <taxon>Anabaena</taxon>
    </lineage>
</organism>
<sequence length="684" mass="76465">MTERDIPESWHPTRGRKPDEMDGVSRSPQVGDTQAFGVPAPGSSNPVKQRIIYDSEGLLIDRESKVTEDTKKSFVKLPRWMKGWVGWVLLLTLIPGGVGFLAMAMLLKLPTAPNCPSIFWPLASASVRIHCAQLAASKQTVDDLLQAIALIKQLPQDHPLHGEIERFTEEWSKEILRLADQSFQAGNLEQAIATAQKIPQDLSAYKLVDEQIAKWQTTWDKAEGIYTQAEEELRQQRWQSAFMVASKLLRVDNKYWASAKYDELNAIITSSKEDVDKLDKAQRLADSKVVDNLLEAIKLAASVEPKSYLYRKAQESIPAFGRKMLDLAQAKMDERDADTALDIARQIPESTGLQTEVEDFMALADAQRNAWLGNIAGLETAITQAQQINASRPNYDKAQQLISRWQLEIEDVARLEKAQLLANQGTINDLVGAIAEAQMIPTSNPRGSEARQNINRWQSQVETIEDRPYLERAEQIALLSDINSLQAAIAEASQIRQGRALYPEARRRIRTWVGRVQRIQDQPYLDQAREFAARGDLSAAINAAQPIASSGRALSGEAQTIIDDWRSQIRARENWNRAREVAAAGTSQALVEAIRLADQVSNRSLLRMDANIAIDQWGQQILDIARSEGSSDMSKAIETARLIPRGSSAYRAAQEQIKIWQQFLNPAPQPQPEQFEPATIINGQ</sequence>
<dbReference type="RefSeq" id="WP_190406706.1">
    <property type="nucleotide sequence ID" value="NZ_JACJRF010000011.1"/>
</dbReference>
<dbReference type="EMBL" id="JACJRF010000011">
    <property type="protein sequence ID" value="MBD2344246.1"/>
    <property type="molecule type" value="Genomic_DNA"/>
</dbReference>
<feature type="transmembrane region" description="Helical" evidence="2">
    <location>
        <begin position="84"/>
        <end position="107"/>
    </location>
</feature>
<accession>A0ABR8CN88</accession>